<keyword evidence="3" id="KW-0648">Protein biosynthesis</keyword>
<dbReference type="GO" id="GO:0003924">
    <property type="term" value="F:GTPase activity"/>
    <property type="evidence" value="ECO:0007669"/>
    <property type="project" value="TreeGrafter"/>
</dbReference>
<sequence length="99" mass="11002">MLSPVPRISQQGEFHIDQMPAILDEKAKITNMLVVAHANHSKSTLTDSSCNIEEPCEHIIAGAGALHPEICLKDLEEDHAYIPVKIFKDFCGPQCIEYD</sequence>
<reference evidence="4 5" key="1">
    <citation type="submission" date="2015-10" db="EMBL/GenBank/DDBJ databases">
        <authorList>
            <person name="Gilbert D.G."/>
        </authorList>
    </citation>
    <scope>NUCLEOTIDE SEQUENCE [LARGE SCALE GENOMIC DNA]</scope>
    <source>
        <strain evidence="4">FVVF132</strain>
    </source>
</reference>
<keyword evidence="5" id="KW-1185">Reference proteome</keyword>
<proteinExistence type="predicted"/>
<evidence type="ECO:0000313" key="4">
    <source>
        <dbReference type="EMBL" id="KQK83298.1"/>
    </source>
</evidence>
<accession>A0A0Q3UTC0</accession>
<evidence type="ECO:0000256" key="3">
    <source>
        <dbReference type="ARBA" id="ARBA00022917"/>
    </source>
</evidence>
<dbReference type="Proteomes" id="UP000051836">
    <property type="component" value="Unassembled WGS sequence"/>
</dbReference>
<dbReference type="AlphaFoldDB" id="A0A0Q3UTC0"/>
<dbReference type="GO" id="GO:0043022">
    <property type="term" value="F:ribosome binding"/>
    <property type="evidence" value="ECO:0007669"/>
    <property type="project" value="TreeGrafter"/>
</dbReference>
<dbReference type="GO" id="GO:1990904">
    <property type="term" value="C:ribonucleoprotein complex"/>
    <property type="evidence" value="ECO:0007669"/>
    <property type="project" value="TreeGrafter"/>
</dbReference>
<dbReference type="STRING" id="12930.A0A0Q3UTC0"/>
<evidence type="ECO:0000256" key="1">
    <source>
        <dbReference type="ARBA" id="ARBA00022490"/>
    </source>
</evidence>
<keyword evidence="1" id="KW-0963">Cytoplasm</keyword>
<organism evidence="4 5">
    <name type="scientific">Amazona aestiva</name>
    <name type="common">Blue-fronted Amazon parrot</name>
    <dbReference type="NCBI Taxonomy" id="12930"/>
    <lineage>
        <taxon>Eukaryota</taxon>
        <taxon>Metazoa</taxon>
        <taxon>Chordata</taxon>
        <taxon>Craniata</taxon>
        <taxon>Vertebrata</taxon>
        <taxon>Euteleostomi</taxon>
        <taxon>Archelosauria</taxon>
        <taxon>Archosauria</taxon>
        <taxon>Dinosauria</taxon>
        <taxon>Saurischia</taxon>
        <taxon>Theropoda</taxon>
        <taxon>Coelurosauria</taxon>
        <taxon>Aves</taxon>
        <taxon>Neognathae</taxon>
        <taxon>Neoaves</taxon>
        <taxon>Telluraves</taxon>
        <taxon>Australaves</taxon>
        <taxon>Psittaciformes</taxon>
        <taxon>Psittacidae</taxon>
        <taxon>Amazona</taxon>
    </lineage>
</organism>
<gene>
    <name evidence="4" type="ORF">AAES_61487</name>
</gene>
<keyword evidence="2" id="KW-0251">Elongation factor</keyword>
<evidence type="ECO:0000313" key="5">
    <source>
        <dbReference type="Proteomes" id="UP000051836"/>
    </source>
</evidence>
<name>A0A0Q3UTC0_AMAAE</name>
<evidence type="ECO:0000256" key="2">
    <source>
        <dbReference type="ARBA" id="ARBA00022768"/>
    </source>
</evidence>
<dbReference type="Gene3D" id="3.30.70.870">
    <property type="entry name" value="Elongation Factor G (Translational Gtpase), domain 3"/>
    <property type="match status" value="1"/>
</dbReference>
<dbReference type="PANTHER" id="PTHR42908:SF10">
    <property type="entry name" value="EUKARYOTIC TRANSLATION ELONGATION FACTOR 2"/>
    <property type="match status" value="1"/>
</dbReference>
<dbReference type="OrthoDB" id="364892at2759"/>
<dbReference type="EMBL" id="LMAW01001525">
    <property type="protein sequence ID" value="KQK83298.1"/>
    <property type="molecule type" value="Genomic_DNA"/>
</dbReference>
<dbReference type="GO" id="GO:0005829">
    <property type="term" value="C:cytosol"/>
    <property type="evidence" value="ECO:0007669"/>
    <property type="project" value="TreeGrafter"/>
</dbReference>
<dbReference type="GO" id="GO:0003746">
    <property type="term" value="F:translation elongation factor activity"/>
    <property type="evidence" value="ECO:0007669"/>
    <property type="project" value="UniProtKB-KW"/>
</dbReference>
<protein>
    <submittedName>
        <fullName evidence="4">Uncharacterized protein</fullName>
    </submittedName>
</protein>
<comment type="caution">
    <text evidence="4">The sequence shown here is derived from an EMBL/GenBank/DDBJ whole genome shotgun (WGS) entry which is preliminary data.</text>
</comment>
<dbReference type="PANTHER" id="PTHR42908">
    <property type="entry name" value="TRANSLATION ELONGATION FACTOR-RELATED"/>
    <property type="match status" value="1"/>
</dbReference>